<dbReference type="InterPro" id="IPR036397">
    <property type="entry name" value="RNaseH_sf"/>
</dbReference>
<comment type="caution">
    <text evidence="2">The sequence shown here is derived from an EMBL/GenBank/DDBJ whole genome shotgun (WGS) entry which is preliminary data.</text>
</comment>
<name>A0AAU9VFV4_EUPED</name>
<dbReference type="Proteomes" id="UP001153954">
    <property type="component" value="Unassembled WGS sequence"/>
</dbReference>
<dbReference type="EMBL" id="CAKOGL010000031">
    <property type="protein sequence ID" value="CAH2108681.1"/>
    <property type="molecule type" value="Genomic_DNA"/>
</dbReference>
<gene>
    <name evidence="2" type="ORF">EEDITHA_LOCUS22592</name>
</gene>
<dbReference type="PANTHER" id="PTHR46060">
    <property type="entry name" value="MARINER MOS1 TRANSPOSASE-LIKE PROTEIN"/>
    <property type="match status" value="1"/>
</dbReference>
<evidence type="ECO:0000313" key="2">
    <source>
        <dbReference type="EMBL" id="CAH2108681.1"/>
    </source>
</evidence>
<dbReference type="InterPro" id="IPR052709">
    <property type="entry name" value="Transposase-MT_Hybrid"/>
</dbReference>
<keyword evidence="3" id="KW-1185">Reference proteome</keyword>
<dbReference type="AlphaFoldDB" id="A0AAU9VFV4"/>
<sequence length="180" mass="20333">MVPIHKHEAKKGVGGSRWYSEAESQARLLSKEDHDLRLMELGGHGALENAQKECHGQQGVLHSPATPGERGYSTGKSPSTRPNHTPSLQRQAPCCTSHQSRTPRARIVLQVPLYTPDLAPTDYHIFCSLSNDMRGFSFDKEEDLKDWLNNFFDTRPGDFWQNGIDKLVKRCEEVVNSNFE</sequence>
<dbReference type="PANTHER" id="PTHR46060:SF3">
    <property type="entry name" value="PROTEIN GVQW3"/>
    <property type="match status" value="1"/>
</dbReference>
<reference evidence="2" key="1">
    <citation type="submission" date="2022-03" db="EMBL/GenBank/DDBJ databases">
        <authorList>
            <person name="Tunstrom K."/>
        </authorList>
    </citation>
    <scope>NUCLEOTIDE SEQUENCE</scope>
</reference>
<dbReference type="GO" id="GO:0003676">
    <property type="term" value="F:nucleic acid binding"/>
    <property type="evidence" value="ECO:0007669"/>
    <property type="project" value="InterPro"/>
</dbReference>
<organism evidence="2 3">
    <name type="scientific">Euphydryas editha</name>
    <name type="common">Edith's checkerspot</name>
    <dbReference type="NCBI Taxonomy" id="104508"/>
    <lineage>
        <taxon>Eukaryota</taxon>
        <taxon>Metazoa</taxon>
        <taxon>Ecdysozoa</taxon>
        <taxon>Arthropoda</taxon>
        <taxon>Hexapoda</taxon>
        <taxon>Insecta</taxon>
        <taxon>Pterygota</taxon>
        <taxon>Neoptera</taxon>
        <taxon>Endopterygota</taxon>
        <taxon>Lepidoptera</taxon>
        <taxon>Glossata</taxon>
        <taxon>Ditrysia</taxon>
        <taxon>Papilionoidea</taxon>
        <taxon>Nymphalidae</taxon>
        <taxon>Nymphalinae</taxon>
        <taxon>Euphydryas</taxon>
    </lineage>
</organism>
<dbReference type="Gene3D" id="3.30.420.10">
    <property type="entry name" value="Ribonuclease H-like superfamily/Ribonuclease H"/>
    <property type="match status" value="1"/>
</dbReference>
<feature type="compositionally biased region" description="Polar residues" evidence="1">
    <location>
        <begin position="74"/>
        <end position="99"/>
    </location>
</feature>
<proteinExistence type="predicted"/>
<feature type="region of interest" description="Disordered" evidence="1">
    <location>
        <begin position="52"/>
        <end position="99"/>
    </location>
</feature>
<evidence type="ECO:0000313" key="3">
    <source>
        <dbReference type="Proteomes" id="UP001153954"/>
    </source>
</evidence>
<accession>A0AAU9VFV4</accession>
<evidence type="ECO:0000256" key="1">
    <source>
        <dbReference type="SAM" id="MobiDB-lite"/>
    </source>
</evidence>
<protein>
    <submittedName>
        <fullName evidence="2">Uncharacterized protein</fullName>
    </submittedName>
</protein>